<dbReference type="RefSeq" id="WP_133621420.1">
    <property type="nucleotide sequence ID" value="NZ_SNZE01000029.1"/>
</dbReference>
<dbReference type="Gene3D" id="3.90.280.10">
    <property type="entry name" value="PEBP-like"/>
    <property type="match status" value="1"/>
</dbReference>
<dbReference type="OrthoDB" id="9797506at2"/>
<protein>
    <recommendedName>
        <fullName evidence="3">PBP family phospholipid-binding protein</fullName>
    </recommendedName>
</protein>
<dbReference type="PANTHER" id="PTHR30289:SF1">
    <property type="entry name" value="PEBP (PHOSPHATIDYLETHANOLAMINE-BINDING PROTEIN) FAMILY PROTEIN"/>
    <property type="match status" value="1"/>
</dbReference>
<name>A0A4R6Y1G1_9BURK</name>
<comment type="caution">
    <text evidence="1">The sequence shown here is derived from an EMBL/GenBank/DDBJ whole genome shotgun (WGS) entry which is preliminary data.</text>
</comment>
<evidence type="ECO:0008006" key="3">
    <source>
        <dbReference type="Google" id="ProtNLM"/>
    </source>
</evidence>
<reference evidence="1 2" key="1">
    <citation type="submission" date="2019-03" db="EMBL/GenBank/DDBJ databases">
        <title>Genomic Encyclopedia of Type Strains, Phase IV (KMG-IV): sequencing the most valuable type-strain genomes for metagenomic binning, comparative biology and taxonomic classification.</title>
        <authorList>
            <person name="Goeker M."/>
        </authorList>
    </citation>
    <scope>NUCLEOTIDE SEQUENCE [LARGE SCALE GENOMIC DNA]</scope>
    <source>
        <strain evidence="1 2">DSM 102852</strain>
    </source>
</reference>
<dbReference type="Proteomes" id="UP000294480">
    <property type="component" value="Unassembled WGS sequence"/>
</dbReference>
<gene>
    <name evidence="1" type="ORF">DFR44_12913</name>
</gene>
<dbReference type="InterPro" id="IPR005247">
    <property type="entry name" value="YbhB_YbcL/LppC-like"/>
</dbReference>
<dbReference type="InterPro" id="IPR008914">
    <property type="entry name" value="PEBP"/>
</dbReference>
<evidence type="ECO:0000313" key="1">
    <source>
        <dbReference type="EMBL" id="TDR28986.1"/>
    </source>
</evidence>
<accession>A0A4R6Y1G1</accession>
<dbReference type="NCBIfam" id="TIGR00481">
    <property type="entry name" value="YbhB/YbcL family Raf kinase inhibitor-like protein"/>
    <property type="match status" value="1"/>
</dbReference>
<dbReference type="CDD" id="cd00865">
    <property type="entry name" value="PEBP_bact_arch"/>
    <property type="match status" value="1"/>
</dbReference>
<dbReference type="InterPro" id="IPR036610">
    <property type="entry name" value="PEBP-like_sf"/>
</dbReference>
<proteinExistence type="predicted"/>
<sequence length="219" mass="24326">MKLHCDSFPNKGVIPAEFAFAQIDEKTRVKLSSNKNPHLLWSDVPALTKSFVVLCVDATSPTDPADVNQTDREIPADLPRADFSHWVLINIPADVREIQAGQFSKEVTPKGKAGPLIAGLKESPMRQGINDYTHWFAGDHDMAGDYYGYDGPCPPWNDSLIHHYTFTVYALDVETIDMPADGKLNISYVMRHMQEHILASASWSGVYTLTPRLVAALSI</sequence>
<dbReference type="PANTHER" id="PTHR30289">
    <property type="entry name" value="UNCHARACTERIZED PROTEIN YBCL-RELATED"/>
    <property type="match status" value="1"/>
</dbReference>
<keyword evidence="2" id="KW-1185">Reference proteome</keyword>
<dbReference type="Pfam" id="PF01161">
    <property type="entry name" value="PBP"/>
    <property type="match status" value="1"/>
</dbReference>
<evidence type="ECO:0000313" key="2">
    <source>
        <dbReference type="Proteomes" id="UP000294480"/>
    </source>
</evidence>
<dbReference type="SUPFAM" id="SSF49777">
    <property type="entry name" value="PEBP-like"/>
    <property type="match status" value="1"/>
</dbReference>
<dbReference type="AlphaFoldDB" id="A0A4R6Y1G1"/>
<organism evidence="1 2">
    <name type="scientific">Hydromonas duriensis</name>
    <dbReference type="NCBI Taxonomy" id="1527608"/>
    <lineage>
        <taxon>Bacteria</taxon>
        <taxon>Pseudomonadati</taxon>
        <taxon>Pseudomonadota</taxon>
        <taxon>Betaproteobacteria</taxon>
        <taxon>Burkholderiales</taxon>
        <taxon>Burkholderiaceae</taxon>
        <taxon>Hydromonas</taxon>
    </lineage>
</organism>
<dbReference type="EMBL" id="SNZE01000029">
    <property type="protein sequence ID" value="TDR28986.1"/>
    <property type="molecule type" value="Genomic_DNA"/>
</dbReference>